<name>A0A1G8TD74_9FLAO</name>
<proteinExistence type="predicted"/>
<organism evidence="2 3">
    <name type="scientific">Flavobacterium noncentrifugens</name>
    <dbReference type="NCBI Taxonomy" id="1128970"/>
    <lineage>
        <taxon>Bacteria</taxon>
        <taxon>Pseudomonadati</taxon>
        <taxon>Bacteroidota</taxon>
        <taxon>Flavobacteriia</taxon>
        <taxon>Flavobacteriales</taxon>
        <taxon>Flavobacteriaceae</taxon>
        <taxon>Flavobacterium</taxon>
    </lineage>
</organism>
<evidence type="ECO:0008006" key="4">
    <source>
        <dbReference type="Google" id="ProtNLM"/>
    </source>
</evidence>
<dbReference type="PROSITE" id="PS51257">
    <property type="entry name" value="PROKAR_LIPOPROTEIN"/>
    <property type="match status" value="1"/>
</dbReference>
<feature type="signal peptide" evidence="1">
    <location>
        <begin position="1"/>
        <end position="24"/>
    </location>
</feature>
<keyword evidence="3" id="KW-1185">Reference proteome</keyword>
<evidence type="ECO:0000313" key="3">
    <source>
        <dbReference type="Proteomes" id="UP000199580"/>
    </source>
</evidence>
<keyword evidence="1" id="KW-0732">Signal</keyword>
<feature type="chain" id="PRO_5011655450" description="Lipocalin-like domain-containing protein" evidence="1">
    <location>
        <begin position="25"/>
        <end position="137"/>
    </location>
</feature>
<reference evidence="2 3" key="1">
    <citation type="submission" date="2016-10" db="EMBL/GenBank/DDBJ databases">
        <authorList>
            <person name="de Groot N.N."/>
        </authorList>
    </citation>
    <scope>NUCLEOTIDE SEQUENCE [LARGE SCALE GENOMIC DNA]</scope>
    <source>
        <strain evidence="2 3">CGMCC 1.10076</strain>
    </source>
</reference>
<gene>
    <name evidence="2" type="ORF">SAMN04487935_0929</name>
</gene>
<dbReference type="EMBL" id="FNEZ01000001">
    <property type="protein sequence ID" value="SDJ39468.1"/>
    <property type="molecule type" value="Genomic_DNA"/>
</dbReference>
<accession>A0A1G8TD74</accession>
<protein>
    <recommendedName>
        <fullName evidence="4">Lipocalin-like domain-containing protein</fullName>
    </recommendedName>
</protein>
<dbReference type="STRING" id="1128970.SAMN04487935_0929"/>
<evidence type="ECO:0000313" key="2">
    <source>
        <dbReference type="EMBL" id="SDJ39468.1"/>
    </source>
</evidence>
<dbReference type="Proteomes" id="UP000199580">
    <property type="component" value="Unassembled WGS sequence"/>
</dbReference>
<dbReference type="AlphaFoldDB" id="A0A1G8TD74"/>
<sequence length="137" mass="15376">MKTNSKLSSGLSLLAALFFLGCNSDDDNSNSNVSNISVVGKWTLYNTIFISDNSDHICQNSCSTFEFKANGTCLFTEHNELTSYTYRIDGDFIKYYNPTTESLEDTDRIISLTNTDLRLSIDDDGDANGRHYILKKN</sequence>
<evidence type="ECO:0000256" key="1">
    <source>
        <dbReference type="SAM" id="SignalP"/>
    </source>
</evidence>